<keyword evidence="1" id="KW-0805">Transcription regulation</keyword>
<reference evidence="6" key="2">
    <citation type="submission" date="2021-02" db="EMBL/GenBank/DDBJ databases">
        <title>Aspergillus puulaauensis MK2 genome sequence.</title>
        <authorList>
            <person name="Futagami T."/>
            <person name="Mori K."/>
            <person name="Kadooka C."/>
            <person name="Tanaka T."/>
        </authorList>
    </citation>
    <scope>NUCLEOTIDE SEQUENCE</scope>
    <source>
        <strain evidence="6">MK2</strain>
    </source>
</reference>
<dbReference type="OrthoDB" id="4356760at2759"/>
<sequence length="434" mass="48691">MFDVLIHCRGTYADNYNISREISMSFGRPLMIPSGGNMSKLPEAVDDEHLNSKTGKWNTQPKGHPSLLESYIQTIKLYDILGQALDREELKELTLSSKPNADSSSDELVNILKLETKIMEWREALPLYLQYDPSVGNGGLGKAVSSEGVTVLSAHFLAQATRLYTRFLHIRLLVLRPALERLFETQQRHRQAPNQRSSEFRLEDKMLSDTATQCMLCADKLVMILDAQIRLQSFVAWWYNVSYLHTSGSTLLMGQLCSFNEENRTDQSFSESWDLCLQNLSRYTALSTIAKKSFYLLQESAESLRLNTSRAERQGPQSSSIKVTDEAGGGKSTHAGYPTFGFQGSHIQTSNSGESNLELAETLPGTSLQKDAGMQSFQPYQDQNIDVDPGIGGDNMEGLGNEIWNVDPNYWYLMPFSSQLETFPWNFDTAGIGQ</sequence>
<dbReference type="PANTHER" id="PTHR47424:SF3">
    <property type="entry name" value="REGULATORY PROTEIN GAL4"/>
    <property type="match status" value="1"/>
</dbReference>
<dbReference type="Proteomes" id="UP000654913">
    <property type="component" value="Chromosome 5"/>
</dbReference>
<evidence type="ECO:0000313" key="7">
    <source>
        <dbReference type="Proteomes" id="UP000654913"/>
    </source>
</evidence>
<protein>
    <recommendedName>
        <fullName evidence="8">Transcription factor domain-containing protein</fullName>
    </recommendedName>
</protein>
<dbReference type="GO" id="GO:0000978">
    <property type="term" value="F:RNA polymerase II cis-regulatory region sequence-specific DNA binding"/>
    <property type="evidence" value="ECO:0007669"/>
    <property type="project" value="TreeGrafter"/>
</dbReference>
<evidence type="ECO:0000313" key="6">
    <source>
        <dbReference type="EMBL" id="BCS25477.1"/>
    </source>
</evidence>
<evidence type="ECO:0008006" key="8">
    <source>
        <dbReference type="Google" id="ProtNLM"/>
    </source>
</evidence>
<dbReference type="EMBL" id="AP024447">
    <property type="protein sequence ID" value="BCS25477.1"/>
    <property type="molecule type" value="Genomic_DNA"/>
</dbReference>
<dbReference type="AlphaFoldDB" id="A0A7R7XPR5"/>
<dbReference type="GeneID" id="64975482"/>
<dbReference type="GO" id="GO:0000981">
    <property type="term" value="F:DNA-binding transcription factor activity, RNA polymerase II-specific"/>
    <property type="evidence" value="ECO:0007669"/>
    <property type="project" value="TreeGrafter"/>
</dbReference>
<organism evidence="6 7">
    <name type="scientific">Aspergillus puulaauensis</name>
    <dbReference type="NCBI Taxonomy" id="1220207"/>
    <lineage>
        <taxon>Eukaryota</taxon>
        <taxon>Fungi</taxon>
        <taxon>Dikarya</taxon>
        <taxon>Ascomycota</taxon>
        <taxon>Pezizomycotina</taxon>
        <taxon>Eurotiomycetes</taxon>
        <taxon>Eurotiomycetidae</taxon>
        <taxon>Eurotiales</taxon>
        <taxon>Aspergillaceae</taxon>
        <taxon>Aspergillus</taxon>
    </lineage>
</organism>
<evidence type="ECO:0000256" key="2">
    <source>
        <dbReference type="ARBA" id="ARBA00023125"/>
    </source>
</evidence>
<feature type="region of interest" description="Disordered" evidence="5">
    <location>
        <begin position="306"/>
        <end position="335"/>
    </location>
</feature>
<feature type="compositionally biased region" description="Polar residues" evidence="5">
    <location>
        <begin position="306"/>
        <end position="322"/>
    </location>
</feature>
<keyword evidence="3" id="KW-0804">Transcription</keyword>
<gene>
    <name evidence="6" type="ORF">APUU_50188S</name>
</gene>
<proteinExistence type="predicted"/>
<keyword evidence="4" id="KW-0539">Nucleus</keyword>
<evidence type="ECO:0000256" key="1">
    <source>
        <dbReference type="ARBA" id="ARBA00023015"/>
    </source>
</evidence>
<keyword evidence="7" id="KW-1185">Reference proteome</keyword>
<keyword evidence="2" id="KW-0238">DNA-binding</keyword>
<accession>A0A7R7XPR5</accession>
<dbReference type="GO" id="GO:0005634">
    <property type="term" value="C:nucleus"/>
    <property type="evidence" value="ECO:0007669"/>
    <property type="project" value="TreeGrafter"/>
</dbReference>
<dbReference type="KEGG" id="apuu:APUU_50188S"/>
<dbReference type="CDD" id="cd12148">
    <property type="entry name" value="fungal_TF_MHR"/>
    <property type="match status" value="1"/>
</dbReference>
<dbReference type="GO" id="GO:0000435">
    <property type="term" value="P:positive regulation of transcription from RNA polymerase II promoter by galactose"/>
    <property type="evidence" value="ECO:0007669"/>
    <property type="project" value="TreeGrafter"/>
</dbReference>
<dbReference type="PANTHER" id="PTHR47424">
    <property type="entry name" value="REGULATORY PROTEIN GAL4"/>
    <property type="match status" value="1"/>
</dbReference>
<evidence type="ECO:0000256" key="3">
    <source>
        <dbReference type="ARBA" id="ARBA00023163"/>
    </source>
</evidence>
<reference evidence="6" key="1">
    <citation type="submission" date="2021-01" db="EMBL/GenBank/DDBJ databases">
        <authorList>
            <consortium name="Aspergillus puulaauensis MK2 genome sequencing consortium"/>
            <person name="Kazuki M."/>
            <person name="Futagami T."/>
        </authorList>
    </citation>
    <scope>NUCLEOTIDE SEQUENCE</scope>
    <source>
        <strain evidence="6">MK2</strain>
    </source>
</reference>
<evidence type="ECO:0000256" key="4">
    <source>
        <dbReference type="ARBA" id="ARBA00023242"/>
    </source>
</evidence>
<name>A0A7R7XPR5_9EURO</name>
<dbReference type="RefSeq" id="XP_041557671.1">
    <property type="nucleotide sequence ID" value="XM_041705158.1"/>
</dbReference>
<evidence type="ECO:0000256" key="5">
    <source>
        <dbReference type="SAM" id="MobiDB-lite"/>
    </source>
</evidence>
<dbReference type="InterPro" id="IPR051127">
    <property type="entry name" value="Fungal_SecMet_Regulators"/>
</dbReference>